<proteinExistence type="predicted"/>
<evidence type="ECO:0000313" key="2">
    <source>
        <dbReference type="Proteomes" id="UP001305521"/>
    </source>
</evidence>
<dbReference type="Proteomes" id="UP001305521">
    <property type="component" value="Chromosome"/>
</dbReference>
<dbReference type="Pfam" id="PF10932">
    <property type="entry name" value="DUF2783"/>
    <property type="match status" value="1"/>
</dbReference>
<evidence type="ECO:0000313" key="1">
    <source>
        <dbReference type="EMBL" id="WPB85597.1"/>
    </source>
</evidence>
<dbReference type="RefSeq" id="WP_318649570.1">
    <property type="nucleotide sequence ID" value="NZ_CP137852.1"/>
</dbReference>
<name>A0ABZ0PJE4_9PROT</name>
<reference evidence="1 2" key="1">
    <citation type="submission" date="2023-11" db="EMBL/GenBank/DDBJ databases">
        <title>Arctic aerobic anoxygenic photoheterotroph Sediminicoccus rosea KRV36 adapts its photosynthesis to long days of polar summer.</title>
        <authorList>
            <person name="Tomasch J."/>
            <person name="Kopejtka K."/>
            <person name="Bily T."/>
            <person name="Gardiner A.T."/>
            <person name="Gardian Z."/>
            <person name="Shivaramu S."/>
            <person name="Koblizek M."/>
            <person name="Engelhardt F."/>
            <person name="Kaftan D."/>
        </authorList>
    </citation>
    <scope>NUCLEOTIDE SEQUENCE [LARGE SCALE GENOMIC DNA]</scope>
    <source>
        <strain evidence="1 2">R-30</strain>
    </source>
</reference>
<dbReference type="InterPro" id="IPR021233">
    <property type="entry name" value="DUF2783"/>
</dbReference>
<keyword evidence="2" id="KW-1185">Reference proteome</keyword>
<gene>
    <name evidence="1" type="ORF">R9Z33_01695</name>
</gene>
<accession>A0ABZ0PJE4</accession>
<dbReference type="EMBL" id="CP137852">
    <property type="protein sequence ID" value="WPB85597.1"/>
    <property type="molecule type" value="Genomic_DNA"/>
</dbReference>
<protein>
    <submittedName>
        <fullName evidence="1">DUF2783 domain-containing protein</fullName>
    </submittedName>
</protein>
<organism evidence="1 2">
    <name type="scientific">Sediminicoccus rosea</name>
    <dbReference type="NCBI Taxonomy" id="1225128"/>
    <lineage>
        <taxon>Bacteria</taxon>
        <taxon>Pseudomonadati</taxon>
        <taxon>Pseudomonadota</taxon>
        <taxon>Alphaproteobacteria</taxon>
        <taxon>Acetobacterales</taxon>
        <taxon>Roseomonadaceae</taxon>
        <taxon>Sediminicoccus</taxon>
    </lineage>
</organism>
<sequence length="67" mass="7372">MTQLRTAPRLTEPDEFYAALMEAHRALDDAASRKLDAKLILLLANHIGDMTVLRQALAIAQGGKPEE</sequence>